<keyword evidence="2" id="KW-1185">Reference proteome</keyword>
<proteinExistence type="predicted"/>
<dbReference type="Gene3D" id="3.40.50.150">
    <property type="entry name" value="Vaccinia Virus protein VP39"/>
    <property type="match status" value="1"/>
</dbReference>
<name>A0A8E2FEK8_9PEZI</name>
<organism evidence="1 2">
    <name type="scientific">Glonium stellatum</name>
    <dbReference type="NCBI Taxonomy" id="574774"/>
    <lineage>
        <taxon>Eukaryota</taxon>
        <taxon>Fungi</taxon>
        <taxon>Dikarya</taxon>
        <taxon>Ascomycota</taxon>
        <taxon>Pezizomycotina</taxon>
        <taxon>Dothideomycetes</taxon>
        <taxon>Pleosporomycetidae</taxon>
        <taxon>Gloniales</taxon>
        <taxon>Gloniaceae</taxon>
        <taxon>Glonium</taxon>
    </lineage>
</organism>
<evidence type="ECO:0000313" key="1">
    <source>
        <dbReference type="EMBL" id="OCL14893.1"/>
    </source>
</evidence>
<accession>A0A8E2FEK8</accession>
<gene>
    <name evidence="1" type="ORF">AOQ84DRAFT_370870</name>
</gene>
<protein>
    <submittedName>
        <fullName evidence="1">Uncharacterized protein</fullName>
    </submittedName>
</protein>
<dbReference type="AlphaFoldDB" id="A0A8E2FEK8"/>
<dbReference type="EMBL" id="KV748512">
    <property type="protein sequence ID" value="OCL14893.1"/>
    <property type="molecule type" value="Genomic_DNA"/>
</dbReference>
<dbReference type="Proteomes" id="UP000250140">
    <property type="component" value="Unassembled WGS sequence"/>
</dbReference>
<dbReference type="OrthoDB" id="184880at2759"/>
<evidence type="ECO:0000313" key="2">
    <source>
        <dbReference type="Proteomes" id="UP000250140"/>
    </source>
</evidence>
<sequence length="280" mass="30145">MSPSTVLVPADAEVSRRLLDQHDVVIDALGGSLILPSFDTSPSGLKILDSGTADGHWLHQLTLTLPNTAANTYIGTDINPGFFPTAHGPEYIFYKHNVADPWPESEHCTFDLVHQRLSLPGAAPATLSTAVQNLFDLVKPGGWIQLVEAEQIGPNSGPVFAQFLDLVRAVFDTTGAGWKYAERMREWLYDAGAVDIGEISVDMALGVTNKNAILAEKGATCTAGAIPGLVVYAKSMGLKTNLAAEEIDTLAGRLLVELRKTGAHYPLRVVWGRKKLDAEM</sequence>
<dbReference type="InterPro" id="IPR029063">
    <property type="entry name" value="SAM-dependent_MTases_sf"/>
</dbReference>
<dbReference type="SUPFAM" id="SSF53335">
    <property type="entry name" value="S-adenosyl-L-methionine-dependent methyltransferases"/>
    <property type="match status" value="1"/>
</dbReference>
<reference evidence="1 2" key="1">
    <citation type="journal article" date="2016" name="Nat. Commun.">
        <title>Ectomycorrhizal ecology is imprinted in the genome of the dominant symbiotic fungus Cenococcum geophilum.</title>
        <authorList>
            <consortium name="DOE Joint Genome Institute"/>
            <person name="Peter M."/>
            <person name="Kohler A."/>
            <person name="Ohm R.A."/>
            <person name="Kuo A."/>
            <person name="Krutzmann J."/>
            <person name="Morin E."/>
            <person name="Arend M."/>
            <person name="Barry K.W."/>
            <person name="Binder M."/>
            <person name="Choi C."/>
            <person name="Clum A."/>
            <person name="Copeland A."/>
            <person name="Grisel N."/>
            <person name="Haridas S."/>
            <person name="Kipfer T."/>
            <person name="LaButti K."/>
            <person name="Lindquist E."/>
            <person name="Lipzen A."/>
            <person name="Maire R."/>
            <person name="Meier B."/>
            <person name="Mihaltcheva S."/>
            <person name="Molinier V."/>
            <person name="Murat C."/>
            <person name="Poggeler S."/>
            <person name="Quandt C.A."/>
            <person name="Sperisen C."/>
            <person name="Tritt A."/>
            <person name="Tisserant E."/>
            <person name="Crous P.W."/>
            <person name="Henrissat B."/>
            <person name="Nehls U."/>
            <person name="Egli S."/>
            <person name="Spatafora J.W."/>
            <person name="Grigoriev I.V."/>
            <person name="Martin F.M."/>
        </authorList>
    </citation>
    <scope>NUCLEOTIDE SEQUENCE [LARGE SCALE GENOMIC DNA]</scope>
    <source>
        <strain evidence="1 2">CBS 207.34</strain>
    </source>
</reference>